<proteinExistence type="predicted"/>
<evidence type="ECO:0000313" key="1">
    <source>
        <dbReference type="EMBL" id="KAJ9127620.1"/>
    </source>
</evidence>
<sequence length="824" mass="90420">MPTSTKRKQGAVQAVGAAAAEPSSKKSKTTTTTGGSAPSFAGSWDKLKPILTPWILETIHTTFGFTNLTPVQASLIPLAISKNKDFLVEAVTGSGKTLSYVVPILERLVAKEAEMARERGSAGQGGTGVKGLRRNEVFALVVVPTRELAVQVHAVFELFFQGLRTYVADQKAMNNTPATKGTTDDDGTTETEQQQAAATPETIIVEEIYPSPLLLVSGQTTTSKSTTALPAPSPIIIGTPGRVASYLSTSLSTSSSSSTSAFARARKHLSLTPFSLLILDEADSLLSSPDHLRNMLTIWQTVPRQRRNWLFSATMMDVLSERTNGLLGQTGLERAGLKNLTRVVVKVETKVKGREQDQNGNDAAATTAAAVPAEVKQRRTPVSLQNTYILCHAAEKTLQLVRAMGTETTGENGYSKFIVYFSTCAAVDYFYRILRRLPELSHFHFSSLHGHLPPPIRTSTLSTFTTHSSTPLRPSVLLCTDVAARGLDLPDVDVVVQYDAPMDPKVFSHRAGRAARMGRQGKGIVLLTKGSEEGYIEFLALRKIPLRKQAYIGPTEDQAENDGGESSTAGEKASYAVDPAADALQLAIQNIVLEDRDLADKAAKAFVSAVRAYSKHEASYIFRLRDLDVFGMGKSFGLLRLPRMPEIRDWKERVAKARERQEKGKAGEDDERLVSSSWQDRDMNWDEFAYVSKTREAQRLAELKEAESKKDEIAAEREQAAKVRREMAEKRVAWSVKKDRKDRKDVRREKKDRKKDWEAKEAKRSEAEAAAGPTSDKPTAQGSAAVTSDGDGDDDMDEYRDVKKSKKEHSGGNMIQSDMFDDLS</sequence>
<keyword evidence="2" id="KW-1185">Reference proteome</keyword>
<reference evidence="1" key="1">
    <citation type="submission" date="2023-04" db="EMBL/GenBank/DDBJ databases">
        <title>Draft Genome sequencing of Naganishia species isolated from polar environments using Oxford Nanopore Technology.</title>
        <authorList>
            <person name="Leo P."/>
            <person name="Venkateswaran K."/>
        </authorList>
    </citation>
    <scope>NUCLEOTIDE SEQUENCE</scope>
    <source>
        <strain evidence="1">DBVPG 5303</strain>
    </source>
</reference>
<name>A0ACC2XW86_9TREE</name>
<evidence type="ECO:0000313" key="2">
    <source>
        <dbReference type="Proteomes" id="UP001234202"/>
    </source>
</evidence>
<dbReference type="EMBL" id="JASBWV010000002">
    <property type="protein sequence ID" value="KAJ9127620.1"/>
    <property type="molecule type" value="Genomic_DNA"/>
</dbReference>
<comment type="caution">
    <text evidence="1">The sequence shown here is derived from an EMBL/GenBank/DDBJ whole genome shotgun (WGS) entry which is preliminary data.</text>
</comment>
<gene>
    <name evidence="1" type="ORF">QFC24_001030</name>
</gene>
<protein>
    <submittedName>
        <fullName evidence="1">Uncharacterized protein</fullName>
    </submittedName>
</protein>
<dbReference type="Proteomes" id="UP001234202">
    <property type="component" value="Unassembled WGS sequence"/>
</dbReference>
<organism evidence="1 2">
    <name type="scientific">Naganishia onofrii</name>
    <dbReference type="NCBI Taxonomy" id="1851511"/>
    <lineage>
        <taxon>Eukaryota</taxon>
        <taxon>Fungi</taxon>
        <taxon>Dikarya</taxon>
        <taxon>Basidiomycota</taxon>
        <taxon>Agaricomycotina</taxon>
        <taxon>Tremellomycetes</taxon>
        <taxon>Filobasidiales</taxon>
        <taxon>Filobasidiaceae</taxon>
        <taxon>Naganishia</taxon>
    </lineage>
</organism>
<accession>A0ACC2XW86</accession>